<proteinExistence type="predicted"/>
<dbReference type="Gene3D" id="3.30.470.20">
    <property type="entry name" value="ATP-grasp fold, B domain"/>
    <property type="match status" value="1"/>
</dbReference>
<evidence type="ECO:0000313" key="2">
    <source>
        <dbReference type="Proteomes" id="UP000029278"/>
    </source>
</evidence>
<dbReference type="Proteomes" id="UP000029278">
    <property type="component" value="Unassembled WGS sequence"/>
</dbReference>
<gene>
    <name evidence="1" type="ORF">DJ90_2062</name>
</gene>
<name>A0A090ZLD8_PAEMA</name>
<protein>
    <submittedName>
        <fullName evidence="1">Tubulin-tyrosine ligase family protein</fullName>
    </submittedName>
</protein>
<dbReference type="InterPro" id="IPR026838">
    <property type="entry name" value="YheC/D"/>
</dbReference>
<accession>A0A090ZLD8</accession>
<dbReference type="HOGENOM" id="CLU_044334_2_0_9"/>
<sequence length="283" mass="32910">MLRVALSLLHIMHGHGEVAGLLHLLKGEVNVKVGKLQPLRSKWVKTKVILNNSFIKPFIPDTQRYNKANLKSMISKYGMVYIKPESGTYGMGVIKAEKVNPQSFAYQIEQKRLTFDNFESFHASLERLVRKKSYLVQKGIHLLKHNNRRFDIRVMIQLNPSHQWEATGIIGRLGHPKKIVTNYHSGGKPMDVHKLLESHASPKRRKELVREMNELSLHIARHMKKKYPHLKQIGVDIGLDRGMKPWIIEVNVKPDPFIFNQLKDKTMYRRVRQCYRRAASKVK</sequence>
<dbReference type="SUPFAM" id="SSF56059">
    <property type="entry name" value="Glutathione synthetase ATP-binding domain-like"/>
    <property type="match status" value="1"/>
</dbReference>
<dbReference type="EMBL" id="JMQA01000001">
    <property type="protein sequence ID" value="KFN12174.1"/>
    <property type="molecule type" value="Genomic_DNA"/>
</dbReference>
<keyword evidence="2" id="KW-1185">Reference proteome</keyword>
<dbReference type="AlphaFoldDB" id="A0A090ZLD8"/>
<organism evidence="1 2">
    <name type="scientific">Paenibacillus macerans</name>
    <name type="common">Bacillus macerans</name>
    <dbReference type="NCBI Taxonomy" id="44252"/>
    <lineage>
        <taxon>Bacteria</taxon>
        <taxon>Bacillati</taxon>
        <taxon>Bacillota</taxon>
        <taxon>Bacilli</taxon>
        <taxon>Bacillales</taxon>
        <taxon>Paenibacillaceae</taxon>
        <taxon>Paenibacillus</taxon>
    </lineage>
</organism>
<reference evidence="1 2" key="1">
    <citation type="submission" date="2014-04" db="EMBL/GenBank/DDBJ databases">
        <authorList>
            <person name="Bishop-Lilly K.A."/>
            <person name="Broomall S.M."/>
            <person name="Chain P.S."/>
            <person name="Chertkov O."/>
            <person name="Coyne S.R."/>
            <person name="Daligault H.E."/>
            <person name="Davenport K.W."/>
            <person name="Erkkila T."/>
            <person name="Frey K.G."/>
            <person name="Gibbons H.S."/>
            <person name="Gu W."/>
            <person name="Jaissle J."/>
            <person name="Johnson S.L."/>
            <person name="Koroleva G.I."/>
            <person name="Ladner J.T."/>
            <person name="Lo C.-C."/>
            <person name="Minogue T.D."/>
            <person name="Munk C."/>
            <person name="Palacios G.F."/>
            <person name="Redden C.L."/>
            <person name="Rosenzweig C.N."/>
            <person name="Scholz M.B."/>
            <person name="Teshima H."/>
            <person name="Xu Y."/>
        </authorList>
    </citation>
    <scope>NUCLEOTIDE SEQUENCE [LARGE SCALE GENOMIC DNA]</scope>
    <source>
        <strain evidence="1 2">8244</strain>
    </source>
</reference>
<dbReference type="STRING" id="44252.DJ90_2062"/>
<keyword evidence="1" id="KW-0436">Ligase</keyword>
<dbReference type="GO" id="GO:0016874">
    <property type="term" value="F:ligase activity"/>
    <property type="evidence" value="ECO:0007669"/>
    <property type="project" value="UniProtKB-KW"/>
</dbReference>
<evidence type="ECO:0000313" key="1">
    <source>
        <dbReference type="EMBL" id="KFN12174.1"/>
    </source>
</evidence>
<comment type="caution">
    <text evidence="1">The sequence shown here is derived from an EMBL/GenBank/DDBJ whole genome shotgun (WGS) entry which is preliminary data.</text>
</comment>
<dbReference type="PATRIC" id="fig|44252.3.peg.257"/>
<dbReference type="Pfam" id="PF14398">
    <property type="entry name" value="ATPgrasp_YheCD"/>
    <property type="match status" value="1"/>
</dbReference>